<reference evidence="1 2" key="1">
    <citation type="journal article" date="2019" name="G3 (Bethesda)">
        <title>Sequencing of a Wild Apple (Malus baccata) Genome Unravels the Differences Between Cultivated and Wild Apple Species Regarding Disease Resistance and Cold Tolerance.</title>
        <authorList>
            <person name="Chen X."/>
        </authorList>
    </citation>
    <scope>NUCLEOTIDE SEQUENCE [LARGE SCALE GENOMIC DNA]</scope>
    <source>
        <strain evidence="2">cv. Shandingzi</strain>
        <tissue evidence="1">Leaves</tissue>
    </source>
</reference>
<dbReference type="GO" id="GO:0019843">
    <property type="term" value="F:rRNA binding"/>
    <property type="evidence" value="ECO:0007669"/>
    <property type="project" value="TreeGrafter"/>
</dbReference>
<dbReference type="PANTHER" id="PTHR12661:SF5">
    <property type="entry name" value="SUPPRESSOR OF SWI4 1 HOMOLOG"/>
    <property type="match status" value="1"/>
</dbReference>
<dbReference type="GO" id="GO:0030687">
    <property type="term" value="C:preribosome, large subunit precursor"/>
    <property type="evidence" value="ECO:0007669"/>
    <property type="project" value="TreeGrafter"/>
</dbReference>
<comment type="caution">
    <text evidence="1">The sequence shown here is derived from an EMBL/GenBank/DDBJ whole genome shotgun (WGS) entry which is preliminary data.</text>
</comment>
<sequence length="185" mass="21060">MTSISYGAEIANAIMARFKNKKKVFVKSVSMKKQADMDHITGDKIPRSFVFSRCKLPGPLKQLQADLRKLMLPYTTLSLKEKRRNNLRDILNVTRPMGVTHFLMLSKTPTAPYLRDGHGAYFTREGCPVELPENVVPAAYREWEVKVFDWQTQCLTLANQDEHTLLYKNIELLPAVGCEADAATR</sequence>
<evidence type="ECO:0000313" key="2">
    <source>
        <dbReference type="Proteomes" id="UP000315295"/>
    </source>
</evidence>
<proteinExistence type="predicted"/>
<name>A0A540M0W4_MALBA</name>
<dbReference type="InterPro" id="IPR045112">
    <property type="entry name" value="PPAN-like"/>
</dbReference>
<evidence type="ECO:0008006" key="3">
    <source>
        <dbReference type="Google" id="ProtNLM"/>
    </source>
</evidence>
<dbReference type="PANTHER" id="PTHR12661">
    <property type="entry name" value="PETER PAN-RELATED"/>
    <property type="match status" value="1"/>
</dbReference>
<protein>
    <recommendedName>
        <fullName evidence="3">Brix domain-containing protein</fullName>
    </recommendedName>
</protein>
<organism evidence="1 2">
    <name type="scientific">Malus baccata</name>
    <name type="common">Siberian crab apple</name>
    <name type="synonym">Pyrus baccata</name>
    <dbReference type="NCBI Taxonomy" id="106549"/>
    <lineage>
        <taxon>Eukaryota</taxon>
        <taxon>Viridiplantae</taxon>
        <taxon>Streptophyta</taxon>
        <taxon>Embryophyta</taxon>
        <taxon>Tracheophyta</taxon>
        <taxon>Spermatophyta</taxon>
        <taxon>Magnoliopsida</taxon>
        <taxon>eudicotyledons</taxon>
        <taxon>Gunneridae</taxon>
        <taxon>Pentapetalae</taxon>
        <taxon>rosids</taxon>
        <taxon>fabids</taxon>
        <taxon>Rosales</taxon>
        <taxon>Rosaceae</taxon>
        <taxon>Amygdaloideae</taxon>
        <taxon>Maleae</taxon>
        <taxon>Malus</taxon>
    </lineage>
</organism>
<dbReference type="GO" id="GO:0000027">
    <property type="term" value="P:ribosomal large subunit assembly"/>
    <property type="evidence" value="ECO:0007669"/>
    <property type="project" value="TreeGrafter"/>
</dbReference>
<dbReference type="Proteomes" id="UP000315295">
    <property type="component" value="Unassembled WGS sequence"/>
</dbReference>
<accession>A0A540M0W4</accession>
<dbReference type="EMBL" id="VIEB01000394">
    <property type="protein sequence ID" value="TQD92348.1"/>
    <property type="molecule type" value="Genomic_DNA"/>
</dbReference>
<dbReference type="AlphaFoldDB" id="A0A540M0W4"/>
<keyword evidence="2" id="KW-1185">Reference proteome</keyword>
<evidence type="ECO:0000313" key="1">
    <source>
        <dbReference type="EMBL" id="TQD92348.1"/>
    </source>
</evidence>
<gene>
    <name evidence="1" type="ORF">C1H46_022059</name>
</gene>
<dbReference type="STRING" id="106549.A0A540M0W4"/>